<reference evidence="3 4" key="1">
    <citation type="submission" date="2019-11" db="EMBL/GenBank/DDBJ databases">
        <authorList>
            <person name="Dong K."/>
        </authorList>
    </citation>
    <scope>NUCLEOTIDE SEQUENCE [LARGE SCALE GENOMIC DNA]</scope>
    <source>
        <strain evidence="3 4">NBRC 112902</strain>
    </source>
</reference>
<sequence>MSAKSDGGPSASKQREKASSGRRAIADHIRLLLWKIVLGKRIGGLVTNPMPIVWFLIILAQIVVANFDVPGAPLGSFRRIFVCGGHSSAKTPVTRALSGLAPRVRTRVFADGVQDTEHVPLGLLAAGQGGGGHHGRLIQLHFKISRDPTLMICGAVA</sequence>
<comment type="caution">
    <text evidence="3">The sequence shown here is derived from an EMBL/GenBank/DDBJ whole genome shotgun (WGS) entry which is preliminary data.</text>
</comment>
<keyword evidence="2" id="KW-1133">Transmembrane helix</keyword>
<dbReference type="Proteomes" id="UP000449846">
    <property type="component" value="Unassembled WGS sequence"/>
</dbReference>
<protein>
    <submittedName>
        <fullName evidence="3">Uncharacterized protein</fullName>
    </submittedName>
</protein>
<evidence type="ECO:0000313" key="4">
    <source>
        <dbReference type="Proteomes" id="UP000449846"/>
    </source>
</evidence>
<proteinExistence type="predicted"/>
<feature type="transmembrane region" description="Helical" evidence="2">
    <location>
        <begin position="52"/>
        <end position="69"/>
    </location>
</feature>
<keyword evidence="2" id="KW-0812">Transmembrane</keyword>
<keyword evidence="4" id="KW-1185">Reference proteome</keyword>
<evidence type="ECO:0000256" key="1">
    <source>
        <dbReference type="SAM" id="MobiDB-lite"/>
    </source>
</evidence>
<dbReference type="EMBL" id="WMIG01000005">
    <property type="protein sequence ID" value="MTH59999.1"/>
    <property type="molecule type" value="Genomic_DNA"/>
</dbReference>
<organism evidence="3 4">
    <name type="scientific">Paracoccus litorisediminis</name>
    <dbReference type="NCBI Taxonomy" id="2006130"/>
    <lineage>
        <taxon>Bacteria</taxon>
        <taxon>Pseudomonadati</taxon>
        <taxon>Pseudomonadota</taxon>
        <taxon>Alphaproteobacteria</taxon>
        <taxon>Rhodobacterales</taxon>
        <taxon>Paracoccaceae</taxon>
        <taxon>Paracoccus</taxon>
    </lineage>
</organism>
<dbReference type="AlphaFoldDB" id="A0A844HLQ0"/>
<feature type="region of interest" description="Disordered" evidence="1">
    <location>
        <begin position="1"/>
        <end position="21"/>
    </location>
</feature>
<gene>
    <name evidence="3" type="ORF">GL300_12345</name>
</gene>
<evidence type="ECO:0000313" key="3">
    <source>
        <dbReference type="EMBL" id="MTH59999.1"/>
    </source>
</evidence>
<name>A0A844HLQ0_9RHOB</name>
<keyword evidence="2" id="KW-0472">Membrane</keyword>
<evidence type="ECO:0000256" key="2">
    <source>
        <dbReference type="SAM" id="Phobius"/>
    </source>
</evidence>
<dbReference type="RefSeq" id="WP_155039934.1">
    <property type="nucleotide sequence ID" value="NZ_WMIG01000005.1"/>
</dbReference>
<accession>A0A844HLQ0</accession>